<organism evidence="2">
    <name type="scientific">Pitahaya virus E</name>
    <dbReference type="NCBI Taxonomy" id="3144105"/>
    <lineage>
        <taxon>Viruses</taxon>
        <taxon>Riboviria</taxon>
    </lineage>
</organism>
<feature type="transmembrane region" description="Helical" evidence="1">
    <location>
        <begin position="75"/>
        <end position="92"/>
    </location>
</feature>
<proteinExistence type="predicted"/>
<reference evidence="2" key="2">
    <citation type="submission" date="2024-06" db="EMBL/GenBank/DDBJ databases">
        <title>The virome of dragon fruit plants (Hylocereus sp) in Ecuador.</title>
        <authorList>
            <person name="Espinoza-Lozano L."/>
        </authorList>
    </citation>
    <scope>NUCLEOTIDE SEQUENCE</scope>
    <source>
        <strain evidence="2">P1-Pink_panther</strain>
    </source>
</reference>
<keyword evidence="1" id="KW-0472">Membrane</keyword>
<accession>A0AAU6WJ40</accession>
<protein>
    <submittedName>
        <fullName evidence="2">Triple gene block 2</fullName>
    </submittedName>
</protein>
<name>A0AAU6WJ40_9VIRU</name>
<dbReference type="EMBL" id="PP751658">
    <property type="protein sequence ID" value="XAO53289.1"/>
    <property type="molecule type" value="Genomic_RNA"/>
</dbReference>
<evidence type="ECO:0000313" key="2">
    <source>
        <dbReference type="EMBL" id="XAO53289.1"/>
    </source>
</evidence>
<dbReference type="Pfam" id="PF01307">
    <property type="entry name" value="Plant_vir_prot"/>
    <property type="match status" value="1"/>
</dbReference>
<reference evidence="2" key="1">
    <citation type="submission" date="2024-05" db="EMBL/GenBank/DDBJ databases">
        <authorList>
            <person name="Quito-Avila D.F."/>
        </authorList>
    </citation>
    <scope>NUCLEOTIDE SEQUENCE</scope>
    <source>
        <strain evidence="2">P1-Pink_panther</strain>
    </source>
</reference>
<gene>
    <name evidence="2" type="primary">TGB2</name>
</gene>
<sequence>MPLSPPPDYSQCLLCLAIGLSVATAIGLISRNTLPHVGDLHHSLPHGGYYKDGTKTILYSGPRKLNSLEFGRTSLAQPWAICILLVALIAYLSRRGEKCPACNRQH</sequence>
<keyword evidence="1" id="KW-1133">Transmembrane helix</keyword>
<evidence type="ECO:0000256" key="1">
    <source>
        <dbReference type="SAM" id="Phobius"/>
    </source>
</evidence>
<dbReference type="InterPro" id="IPR001896">
    <property type="entry name" value="Plant_vir_prot"/>
</dbReference>
<keyword evidence="1" id="KW-0812">Transmembrane</keyword>
<feature type="transmembrane region" description="Helical" evidence="1">
    <location>
        <begin position="12"/>
        <end position="30"/>
    </location>
</feature>